<feature type="compositionally biased region" description="Basic and acidic residues" evidence="1">
    <location>
        <begin position="456"/>
        <end position="469"/>
    </location>
</feature>
<dbReference type="AlphaFoldDB" id="A0AAN7WF97"/>
<feature type="region of interest" description="Disordered" evidence="1">
    <location>
        <begin position="450"/>
        <end position="469"/>
    </location>
</feature>
<gene>
    <name evidence="2" type="ORF">LTR97_004119</name>
</gene>
<evidence type="ECO:0000313" key="2">
    <source>
        <dbReference type="EMBL" id="KAK5703170.1"/>
    </source>
</evidence>
<proteinExistence type="predicted"/>
<feature type="region of interest" description="Disordered" evidence="1">
    <location>
        <begin position="661"/>
        <end position="698"/>
    </location>
</feature>
<comment type="caution">
    <text evidence="2">The sequence shown here is derived from an EMBL/GenBank/DDBJ whole genome shotgun (WGS) entry which is preliminary data.</text>
</comment>
<accession>A0AAN7WF97</accession>
<evidence type="ECO:0000313" key="3">
    <source>
        <dbReference type="Proteomes" id="UP001310594"/>
    </source>
</evidence>
<evidence type="ECO:0000256" key="1">
    <source>
        <dbReference type="SAM" id="MobiDB-lite"/>
    </source>
</evidence>
<sequence>MSDLNREFAANVLAYQDIAIRTPRLFLQRNLNKALDAHQRRLVQQTNAVTPWDTMIANTWNAEGWDFPTPQMLKHGKRGPRPVLNVGRLQLRLLKSNGNAGLRQQQISACPKDPLLDWLPNPDVGLRLPCQVVVTVHGTTGGNGRKEVFHRSRRCIIAQHTDAGGEDYFEIETDPFEIELDEFFLPVDAGKQHGFRWKKTMTAKYTLEASIHCHDPKQSADLLSCLESCPVARYKNAPFIEGEVRATWELLPKCPVAGCLLPLKRARGHDLLKLDKYGMSISMGWTRKKASVLEIINQSHVPLSLQLPTPSSSDAHDVKDIMESQHLVRYVRHLGIETEAIQQEGLKCIFCANADRDGQTGMYQSKSALRDPASSLDRLLLHYWSFHSAYDWEKTATTVMPSGKELVTIEVRPQRKPKAVDSTLDPWKQDFTWIAPDRPFDIKAHLAGDESWTGGSERRHVKSDGRGRRGVGLKDVEHVAVKKPLKRAEDVESLLPRKRKRNIMPADGEFYHSTSKAAVRIGEPLSESEDEGADHRLLHSQRHNLCSHGLSLDAVKFHEAFNRHIDIEQPAGRAAKRDAIVRFANSQSRENHSKAWIEAFEAKLEFLHEHRVIDEDALSYCLRSMDADHRPKAEDASLPGKSVLKDSDGDTIMEEHKDLATSIHGQPRSNGKFATRTSTQTNRLPKKPHKWNGGGADKDIIAHGGSHLANGSSSSPKWYYCKFQACED</sequence>
<name>A0AAN7WF97_9PEZI</name>
<evidence type="ECO:0008006" key="4">
    <source>
        <dbReference type="Google" id="ProtNLM"/>
    </source>
</evidence>
<organism evidence="2 3">
    <name type="scientific">Elasticomyces elasticus</name>
    <dbReference type="NCBI Taxonomy" id="574655"/>
    <lineage>
        <taxon>Eukaryota</taxon>
        <taxon>Fungi</taxon>
        <taxon>Dikarya</taxon>
        <taxon>Ascomycota</taxon>
        <taxon>Pezizomycotina</taxon>
        <taxon>Dothideomycetes</taxon>
        <taxon>Dothideomycetidae</taxon>
        <taxon>Mycosphaerellales</taxon>
        <taxon>Teratosphaeriaceae</taxon>
        <taxon>Elasticomyces</taxon>
    </lineage>
</organism>
<dbReference type="Proteomes" id="UP001310594">
    <property type="component" value="Unassembled WGS sequence"/>
</dbReference>
<dbReference type="CDD" id="cd21552">
    <property type="entry name" value="VEFS-box_ctSUZ12-like"/>
    <property type="match status" value="1"/>
</dbReference>
<protein>
    <recommendedName>
        <fullName evidence="4">Polycomb protein VEFS-Box domain-containing protein</fullName>
    </recommendedName>
</protein>
<dbReference type="EMBL" id="JAVRQU010000005">
    <property type="protein sequence ID" value="KAK5703170.1"/>
    <property type="molecule type" value="Genomic_DNA"/>
</dbReference>
<reference evidence="2" key="1">
    <citation type="submission" date="2023-08" db="EMBL/GenBank/DDBJ databases">
        <title>Black Yeasts Isolated from many extreme environments.</title>
        <authorList>
            <person name="Coleine C."/>
            <person name="Stajich J.E."/>
            <person name="Selbmann L."/>
        </authorList>
    </citation>
    <scope>NUCLEOTIDE SEQUENCE</scope>
    <source>
        <strain evidence="2">CCFEE 5810</strain>
    </source>
</reference>